<keyword evidence="1 2" id="KW-0808">Transferase</keyword>
<gene>
    <name evidence="2" type="ORF">H9K76_14765</name>
</gene>
<dbReference type="SUPFAM" id="SSF89796">
    <property type="entry name" value="CoA-transferase family III (CaiB/BaiF)"/>
    <property type="match status" value="1"/>
</dbReference>
<dbReference type="RefSeq" id="WP_187596133.1">
    <property type="nucleotide sequence ID" value="NZ_CP060714.1"/>
</dbReference>
<dbReference type="Proteomes" id="UP000515811">
    <property type="component" value="Chromosome"/>
</dbReference>
<proteinExistence type="predicted"/>
<dbReference type="AlphaFoldDB" id="A0A7G9RJT5"/>
<sequence length="395" mass="43547">MQADSPYAGPLAGVRVLDLSSVIFGPYASQVLADYGAEVIKIEPPSGDSTRHTGPAREKGMAAMFLGSNRSKKSVALDLKQADAQQALQALLATADVFMHSMRPQKLAGLGLDVATLRKRFPRLVYVGLHGFGEDGPYAGLPAYDDVIQGMSGLADLMDRQTGEARYLPTIAADKTCGLVGAHAILAALFQRERTGEGCFVEVPMYETMVGFNLVEHFYGMHFNPPLSAPGYPRVMAASRRPYRTRDGYVCMMPYTDQHWRRFFESMGRPELASDERYASQAARTRHIDELLNLLGSFLEQNDTAHWLALCDRLEIPAAPVARLDDLPSDEHLRATQFFVSLQDKAMGELRFARSSVRMDGRQAPMSVPPRLGEHTDELLRQAGLSDAQIAALKR</sequence>
<dbReference type="PANTHER" id="PTHR48207:SF4">
    <property type="entry name" value="BLL6097 PROTEIN"/>
    <property type="match status" value="1"/>
</dbReference>
<dbReference type="InterPro" id="IPR050483">
    <property type="entry name" value="CoA-transferase_III_domain"/>
</dbReference>
<dbReference type="Pfam" id="PF02515">
    <property type="entry name" value="CoA_transf_3"/>
    <property type="match status" value="1"/>
</dbReference>
<evidence type="ECO:0000313" key="2">
    <source>
        <dbReference type="EMBL" id="QNN55860.1"/>
    </source>
</evidence>
<dbReference type="InterPro" id="IPR003673">
    <property type="entry name" value="CoA-Trfase_fam_III"/>
</dbReference>
<dbReference type="PANTHER" id="PTHR48207">
    <property type="entry name" value="SUCCINATE--HYDROXYMETHYLGLUTARATE COA-TRANSFERASE"/>
    <property type="match status" value="1"/>
</dbReference>
<evidence type="ECO:0000256" key="1">
    <source>
        <dbReference type="ARBA" id="ARBA00022679"/>
    </source>
</evidence>
<dbReference type="EMBL" id="CP060714">
    <property type="protein sequence ID" value="QNN55860.1"/>
    <property type="molecule type" value="Genomic_DNA"/>
</dbReference>
<accession>A0A7G9RJT5</accession>
<dbReference type="GO" id="GO:0008410">
    <property type="term" value="F:CoA-transferase activity"/>
    <property type="evidence" value="ECO:0007669"/>
    <property type="project" value="TreeGrafter"/>
</dbReference>
<reference evidence="2 3" key="1">
    <citation type="submission" date="2020-08" db="EMBL/GenBank/DDBJ databases">
        <title>Genome sequence of Diaphorobacter ruginosibacter DSM 27467T.</title>
        <authorList>
            <person name="Hyun D.-W."/>
            <person name="Bae J.-W."/>
        </authorList>
    </citation>
    <scope>NUCLEOTIDE SEQUENCE [LARGE SCALE GENOMIC DNA]</scope>
    <source>
        <strain evidence="2 3">DSM 27467</strain>
    </source>
</reference>
<dbReference type="InterPro" id="IPR044855">
    <property type="entry name" value="CoA-Trfase_III_dom3_sf"/>
</dbReference>
<keyword evidence="3" id="KW-1185">Reference proteome</keyword>
<evidence type="ECO:0000313" key="3">
    <source>
        <dbReference type="Proteomes" id="UP000515811"/>
    </source>
</evidence>
<dbReference type="Gene3D" id="3.30.1540.10">
    <property type="entry name" value="formyl-coa transferase, domain 3"/>
    <property type="match status" value="1"/>
</dbReference>
<dbReference type="InterPro" id="IPR023606">
    <property type="entry name" value="CoA-Trfase_III_dom_1_sf"/>
</dbReference>
<protein>
    <submittedName>
        <fullName evidence="2">CoA transferase</fullName>
    </submittedName>
</protein>
<organism evidence="2 3">
    <name type="scientific">Diaphorobacter ruginosibacter</name>
    <dbReference type="NCBI Taxonomy" id="1715720"/>
    <lineage>
        <taxon>Bacteria</taxon>
        <taxon>Pseudomonadati</taxon>
        <taxon>Pseudomonadota</taxon>
        <taxon>Betaproteobacteria</taxon>
        <taxon>Burkholderiales</taxon>
        <taxon>Comamonadaceae</taxon>
        <taxon>Diaphorobacter</taxon>
    </lineage>
</organism>
<dbReference type="KEGG" id="drg:H9K76_14765"/>
<name>A0A7G9RJT5_9BURK</name>
<dbReference type="Gene3D" id="3.40.50.10540">
    <property type="entry name" value="Crotonobetainyl-coa:carnitine coa-transferase, domain 1"/>
    <property type="match status" value="1"/>
</dbReference>